<dbReference type="HOGENOM" id="CLU_120569_1_1_1"/>
<dbReference type="EMBL" id="KL584749">
    <property type="protein sequence ID" value="KER00844.1"/>
    <property type="molecule type" value="Genomic_DNA"/>
</dbReference>
<protein>
    <recommendedName>
        <fullName evidence="1">Stress-response A/B barrel domain-containing protein</fullName>
    </recommendedName>
</protein>
<dbReference type="RefSeq" id="XP_013349346.1">
    <property type="nucleotide sequence ID" value="XM_013493892.1"/>
</dbReference>
<organism evidence="2 3">
    <name type="scientific">Aureobasidium subglaciale (strain EXF-2481)</name>
    <name type="common">Aureobasidium pullulans var. subglaciale</name>
    <dbReference type="NCBI Taxonomy" id="1043005"/>
    <lineage>
        <taxon>Eukaryota</taxon>
        <taxon>Fungi</taxon>
        <taxon>Dikarya</taxon>
        <taxon>Ascomycota</taxon>
        <taxon>Pezizomycotina</taxon>
        <taxon>Dothideomycetes</taxon>
        <taxon>Dothideomycetidae</taxon>
        <taxon>Dothideales</taxon>
        <taxon>Saccotheciaceae</taxon>
        <taxon>Aureobasidium</taxon>
    </lineage>
</organism>
<proteinExistence type="predicted"/>
<evidence type="ECO:0000259" key="1">
    <source>
        <dbReference type="PROSITE" id="PS51502"/>
    </source>
</evidence>
<dbReference type="InterPro" id="IPR013097">
    <property type="entry name" value="Dabb"/>
</dbReference>
<dbReference type="AlphaFoldDB" id="A0A074YSV1"/>
<dbReference type="SMART" id="SM00886">
    <property type="entry name" value="Dabb"/>
    <property type="match status" value="1"/>
</dbReference>
<evidence type="ECO:0000313" key="3">
    <source>
        <dbReference type="Proteomes" id="UP000030641"/>
    </source>
</evidence>
<dbReference type="Proteomes" id="UP000030641">
    <property type="component" value="Unassembled WGS sequence"/>
</dbReference>
<accession>A0A074YSV1</accession>
<dbReference type="Gene3D" id="3.30.70.100">
    <property type="match status" value="1"/>
</dbReference>
<name>A0A074YSV1_AURSE</name>
<feature type="domain" description="Stress-response A/B barrel" evidence="1">
    <location>
        <begin position="9"/>
        <end position="106"/>
    </location>
</feature>
<dbReference type="InParanoid" id="A0A074YSV1"/>
<dbReference type="SUPFAM" id="SSF54909">
    <property type="entry name" value="Dimeric alpha+beta barrel"/>
    <property type="match status" value="1"/>
</dbReference>
<keyword evidence="3" id="KW-1185">Reference proteome</keyword>
<dbReference type="GeneID" id="25365235"/>
<reference evidence="2 3" key="1">
    <citation type="journal article" date="2014" name="BMC Genomics">
        <title>Genome sequencing of four Aureobasidium pullulans varieties: biotechnological potential, stress tolerance, and description of new species.</title>
        <authorList>
            <person name="Gostin Ar C."/>
            <person name="Ohm R.A."/>
            <person name="Kogej T."/>
            <person name="Sonjak S."/>
            <person name="Turk M."/>
            <person name="Zajc J."/>
            <person name="Zalar P."/>
            <person name="Grube M."/>
            <person name="Sun H."/>
            <person name="Han J."/>
            <person name="Sharma A."/>
            <person name="Chiniquy J."/>
            <person name="Ngan C.Y."/>
            <person name="Lipzen A."/>
            <person name="Barry K."/>
            <person name="Grigoriev I.V."/>
            <person name="Gunde-Cimerman N."/>
        </authorList>
    </citation>
    <scope>NUCLEOTIDE SEQUENCE [LARGE SCALE GENOMIC DNA]</scope>
    <source>
        <strain evidence="2 3">EXF-2481</strain>
    </source>
</reference>
<dbReference type="PROSITE" id="PS51502">
    <property type="entry name" value="S_R_A_B_BARREL"/>
    <property type="match status" value="1"/>
</dbReference>
<dbReference type="InterPro" id="IPR011008">
    <property type="entry name" value="Dimeric_a/b-barrel"/>
</dbReference>
<sequence length="114" mass="12255">MASAASTQVHRVTMFKVPDSSNIQPILDKYTTLAQEAKKDGKPYILRCVAGPAVNDARSQGYTLAAQTTFASLDDMKFYDIECEAHAALKAVAKGKVEPPPLVVYFDSAVGESS</sequence>
<dbReference type="OrthoDB" id="3830014at2759"/>
<gene>
    <name evidence="2" type="ORF">AUEXF2481DRAFT_35093</name>
</gene>
<dbReference type="OMA" id="PRNKGFN"/>
<evidence type="ECO:0000313" key="2">
    <source>
        <dbReference type="EMBL" id="KER00844.1"/>
    </source>
</evidence>
<dbReference type="Pfam" id="PF07876">
    <property type="entry name" value="Dabb"/>
    <property type="match status" value="1"/>
</dbReference>